<keyword evidence="4" id="KW-0508">mRNA splicing</keyword>
<organism evidence="8 9">
    <name type="scientific">Geodia barretti</name>
    <name type="common">Barrett's horny sponge</name>
    <dbReference type="NCBI Taxonomy" id="519541"/>
    <lineage>
        <taxon>Eukaryota</taxon>
        <taxon>Metazoa</taxon>
        <taxon>Porifera</taxon>
        <taxon>Demospongiae</taxon>
        <taxon>Heteroscleromorpha</taxon>
        <taxon>Tetractinellida</taxon>
        <taxon>Astrophorina</taxon>
        <taxon>Geodiidae</taxon>
        <taxon>Geodia</taxon>
    </lineage>
</organism>
<dbReference type="PROSITE" id="PS00678">
    <property type="entry name" value="WD_REPEATS_1"/>
    <property type="match status" value="1"/>
</dbReference>
<evidence type="ECO:0000256" key="3">
    <source>
        <dbReference type="ARBA" id="ARBA00022737"/>
    </source>
</evidence>
<dbReference type="GO" id="GO:0016301">
    <property type="term" value="F:kinase activity"/>
    <property type="evidence" value="ECO:0007669"/>
    <property type="project" value="UniProtKB-KW"/>
</dbReference>
<dbReference type="SUPFAM" id="SSF50978">
    <property type="entry name" value="WD40 repeat-like"/>
    <property type="match status" value="1"/>
</dbReference>
<evidence type="ECO:0000313" key="8">
    <source>
        <dbReference type="EMBL" id="CAI8055039.1"/>
    </source>
</evidence>
<accession>A0AA35TWI0</accession>
<evidence type="ECO:0000256" key="1">
    <source>
        <dbReference type="ARBA" id="ARBA00022574"/>
    </source>
</evidence>
<dbReference type="PANTHER" id="PTHR19877:SF13">
    <property type="entry name" value="SERINE-THREONINE KINASE RECEPTOR-ASSOCIATED PROTEIN"/>
    <property type="match status" value="1"/>
</dbReference>
<name>A0AA35TWI0_GEOBA</name>
<dbReference type="GO" id="GO:0003723">
    <property type="term" value="F:RNA binding"/>
    <property type="evidence" value="ECO:0007669"/>
    <property type="project" value="TreeGrafter"/>
</dbReference>
<protein>
    <recommendedName>
        <fullName evidence="6">Serine-threonine kinase receptor-associated protein</fullName>
    </recommendedName>
</protein>
<evidence type="ECO:0000256" key="6">
    <source>
        <dbReference type="ARBA" id="ARBA00040390"/>
    </source>
</evidence>
<dbReference type="InterPro" id="IPR019775">
    <property type="entry name" value="WD40_repeat_CS"/>
</dbReference>
<evidence type="ECO:0000256" key="7">
    <source>
        <dbReference type="PROSITE-ProRule" id="PRU00221"/>
    </source>
</evidence>
<evidence type="ECO:0000313" key="9">
    <source>
        <dbReference type="Proteomes" id="UP001174909"/>
    </source>
</evidence>
<dbReference type="PROSITE" id="PS50294">
    <property type="entry name" value="WD_REPEATS_REGION"/>
    <property type="match status" value="1"/>
</dbReference>
<keyword evidence="8" id="KW-0675">Receptor</keyword>
<evidence type="ECO:0000256" key="2">
    <source>
        <dbReference type="ARBA" id="ARBA00022664"/>
    </source>
</evidence>
<dbReference type="Gene3D" id="2.130.10.10">
    <property type="entry name" value="YVTN repeat-like/Quinoprotein amine dehydrogenase"/>
    <property type="match status" value="3"/>
</dbReference>
<feature type="repeat" description="WD" evidence="7">
    <location>
        <begin position="218"/>
        <end position="250"/>
    </location>
</feature>
<dbReference type="GO" id="GO:0000387">
    <property type="term" value="P:spliceosomal snRNP assembly"/>
    <property type="evidence" value="ECO:0007669"/>
    <property type="project" value="TreeGrafter"/>
</dbReference>
<feature type="repeat" description="WD" evidence="7">
    <location>
        <begin position="96"/>
        <end position="137"/>
    </location>
</feature>
<dbReference type="Proteomes" id="UP001174909">
    <property type="component" value="Unassembled WGS sequence"/>
</dbReference>
<dbReference type="InterPro" id="IPR001680">
    <property type="entry name" value="WD40_rpt"/>
</dbReference>
<dbReference type="Pfam" id="PF00400">
    <property type="entry name" value="WD40"/>
    <property type="match status" value="3"/>
</dbReference>
<sequence>MPMPTSGLHPQDSGSLLSGCNDKTLRVFDLSRPVSDPQLLAGSSSAVKSAVWTREPAMLSSCCEDKDITGSLLSVCNDKMLRVFDLSRPDSDPQLLAGSSSAVKSAVWTREPAILSSCCEDKDITLWDTRTGGVAKTLVLESPATSIELSHDRQFLTVAHGSKVTIINAASFEKVKTVSVPLCFSATLHPSGKWLVTGGDDFKLYKFDYEEEKEVESYKGHFGPVHCVRYSPDGEVYCSGSEDGTIRLWQHSVGKSYGLWRSADEVVASRNNHSNSSSNNNSPGVS</sequence>
<keyword evidence="8" id="KW-0808">Transferase</keyword>
<gene>
    <name evidence="8" type="ORF">GBAR_LOCUS30034</name>
</gene>
<dbReference type="SMART" id="SM00320">
    <property type="entry name" value="WD40"/>
    <property type="match status" value="5"/>
</dbReference>
<dbReference type="GO" id="GO:0032797">
    <property type="term" value="C:SMN complex"/>
    <property type="evidence" value="ECO:0007669"/>
    <property type="project" value="TreeGrafter"/>
</dbReference>
<keyword evidence="1 7" id="KW-0853">WD repeat</keyword>
<evidence type="ECO:0000256" key="4">
    <source>
        <dbReference type="ARBA" id="ARBA00023187"/>
    </source>
</evidence>
<evidence type="ECO:0000256" key="5">
    <source>
        <dbReference type="ARBA" id="ARBA00038394"/>
    </source>
</evidence>
<comment type="similarity">
    <text evidence="5">Belongs to the WD repeat STRAP family.</text>
</comment>
<keyword evidence="9" id="KW-1185">Reference proteome</keyword>
<reference evidence="8" key="1">
    <citation type="submission" date="2023-03" db="EMBL/GenBank/DDBJ databases">
        <authorList>
            <person name="Steffen K."/>
            <person name="Cardenas P."/>
        </authorList>
    </citation>
    <scope>NUCLEOTIDE SEQUENCE</scope>
</reference>
<keyword evidence="2" id="KW-0507">mRNA processing</keyword>
<dbReference type="AlphaFoldDB" id="A0AA35TWI0"/>
<proteinExistence type="inferred from homology"/>
<dbReference type="PROSITE" id="PS50082">
    <property type="entry name" value="WD_REPEATS_2"/>
    <property type="match status" value="2"/>
</dbReference>
<dbReference type="PANTHER" id="PTHR19877">
    <property type="entry name" value="EUKARYOTIC TRANSLATION INITIATION FACTOR 3 SUBUNIT I"/>
    <property type="match status" value="1"/>
</dbReference>
<dbReference type="InterPro" id="IPR015943">
    <property type="entry name" value="WD40/YVTN_repeat-like_dom_sf"/>
</dbReference>
<dbReference type="InterPro" id="IPR036322">
    <property type="entry name" value="WD40_repeat_dom_sf"/>
</dbReference>
<comment type="caution">
    <text evidence="8">The sequence shown here is derived from an EMBL/GenBank/DDBJ whole genome shotgun (WGS) entry which is preliminary data.</text>
</comment>
<keyword evidence="3" id="KW-0677">Repeat</keyword>
<keyword evidence="8" id="KW-0418">Kinase</keyword>
<dbReference type="EMBL" id="CASHTH010004236">
    <property type="protein sequence ID" value="CAI8055039.1"/>
    <property type="molecule type" value="Genomic_DNA"/>
</dbReference>